<dbReference type="Gene3D" id="2.40.350.20">
    <property type="match status" value="1"/>
</dbReference>
<comment type="subcellular location">
    <subcellularLocation>
        <location evidence="1">Secreted</location>
    </subcellularLocation>
</comment>
<dbReference type="Pfam" id="PF16541">
    <property type="entry name" value="AltA1"/>
    <property type="match status" value="1"/>
</dbReference>
<keyword evidence="9" id="KW-1185">Reference proteome</keyword>
<dbReference type="GO" id="GO:0005576">
    <property type="term" value="C:extracellular region"/>
    <property type="evidence" value="ECO:0007669"/>
    <property type="project" value="UniProtKB-SubCell"/>
</dbReference>
<keyword evidence="4" id="KW-1015">Disulfide bond</keyword>
<feature type="region of interest" description="Disordered" evidence="6">
    <location>
        <begin position="1"/>
        <end position="25"/>
    </location>
</feature>
<organism evidence="8 9">
    <name type="scientific">Colletotrichum lupini</name>
    <dbReference type="NCBI Taxonomy" id="145971"/>
    <lineage>
        <taxon>Eukaryota</taxon>
        <taxon>Fungi</taxon>
        <taxon>Dikarya</taxon>
        <taxon>Ascomycota</taxon>
        <taxon>Pezizomycotina</taxon>
        <taxon>Sordariomycetes</taxon>
        <taxon>Hypocreomycetidae</taxon>
        <taxon>Glomerellales</taxon>
        <taxon>Glomerellaceae</taxon>
        <taxon>Colletotrichum</taxon>
        <taxon>Colletotrichum acutatum species complex</taxon>
    </lineage>
</organism>
<evidence type="ECO:0000256" key="2">
    <source>
        <dbReference type="ARBA" id="ARBA00022525"/>
    </source>
</evidence>
<feature type="compositionally biased region" description="Polar residues" evidence="6">
    <location>
        <begin position="1"/>
        <end position="17"/>
    </location>
</feature>
<dbReference type="KEGG" id="clup:CLUP02_09291"/>
<dbReference type="Proteomes" id="UP000830671">
    <property type="component" value="Chromosome 4"/>
</dbReference>
<evidence type="ECO:0000259" key="7">
    <source>
        <dbReference type="PROSITE" id="PS51895"/>
    </source>
</evidence>
<feature type="domain" description="AA1-like" evidence="7">
    <location>
        <begin position="45"/>
        <end position="159"/>
    </location>
</feature>
<keyword evidence="2" id="KW-0964">Secreted</keyword>
<sequence length="165" mass="17925">MVTSQATVTSKSPTSLARPNRLGDDDLMDRYLEPIATPQETEEPRPYENIDIADLSVRKQQNGTVTNVSFLLSGNNATDLACQGATGVPSDVITCGESKYRFTIRPGKETEFALRIYHELGLAFGYWGEGDVFTYCHAGGLGDLLCNQVNPTTIVIDSTPPPVNP</sequence>
<keyword evidence="3" id="KW-0732">Signal</keyword>
<dbReference type="PROSITE" id="PS51895">
    <property type="entry name" value="AA1"/>
    <property type="match status" value="1"/>
</dbReference>
<dbReference type="AlphaFoldDB" id="A0A9Q8WIG1"/>
<evidence type="ECO:0000256" key="1">
    <source>
        <dbReference type="ARBA" id="ARBA00004613"/>
    </source>
</evidence>
<evidence type="ECO:0000256" key="6">
    <source>
        <dbReference type="SAM" id="MobiDB-lite"/>
    </source>
</evidence>
<protein>
    <recommendedName>
        <fullName evidence="7">AA1-like domain-containing protein</fullName>
    </recommendedName>
</protein>
<dbReference type="InterPro" id="IPR032382">
    <property type="entry name" value="AltA1"/>
</dbReference>
<name>A0A9Q8WIG1_9PEZI</name>
<accession>A0A9Q8WIG1</accession>
<evidence type="ECO:0000256" key="5">
    <source>
        <dbReference type="PROSITE-ProRule" id="PRU01243"/>
    </source>
</evidence>
<comment type="caution">
    <text evidence="5">Lacks conserved residue(s) required for the propagation of feature annotation.</text>
</comment>
<gene>
    <name evidence="8" type="ORF">CLUP02_09291</name>
</gene>
<evidence type="ECO:0000256" key="4">
    <source>
        <dbReference type="ARBA" id="ARBA00023157"/>
    </source>
</evidence>
<reference evidence="8" key="1">
    <citation type="journal article" date="2021" name="Mol. Plant Microbe Interact.">
        <title>Complete Genome Sequence of the Plant-Pathogenic Fungus Colletotrichum lupini.</title>
        <authorList>
            <person name="Baroncelli R."/>
            <person name="Pensec F."/>
            <person name="Da Lio D."/>
            <person name="Boufleur T."/>
            <person name="Vicente I."/>
            <person name="Sarrocco S."/>
            <person name="Picot A."/>
            <person name="Baraldi E."/>
            <person name="Sukno S."/>
            <person name="Thon M."/>
            <person name="Le Floch G."/>
        </authorList>
    </citation>
    <scope>NUCLEOTIDE SEQUENCE</scope>
    <source>
        <strain evidence="8">IMI 504893</strain>
    </source>
</reference>
<dbReference type="EMBL" id="CP019476">
    <property type="protein sequence ID" value="UQC83795.1"/>
    <property type="molecule type" value="Genomic_DNA"/>
</dbReference>
<dbReference type="GeneID" id="73343280"/>
<dbReference type="CDD" id="cd12798">
    <property type="entry name" value="Alt_A1"/>
    <property type="match status" value="1"/>
</dbReference>
<dbReference type="RefSeq" id="XP_049145414.1">
    <property type="nucleotide sequence ID" value="XM_049288270.1"/>
</dbReference>
<proteinExistence type="predicted"/>
<evidence type="ECO:0000313" key="9">
    <source>
        <dbReference type="Proteomes" id="UP000830671"/>
    </source>
</evidence>
<evidence type="ECO:0000256" key="3">
    <source>
        <dbReference type="ARBA" id="ARBA00022729"/>
    </source>
</evidence>
<evidence type="ECO:0000313" key="8">
    <source>
        <dbReference type="EMBL" id="UQC83795.1"/>
    </source>
</evidence>